<dbReference type="GO" id="GO:0016530">
    <property type="term" value="F:metallochaperone activity"/>
    <property type="evidence" value="ECO:0007669"/>
    <property type="project" value="TreeGrafter"/>
</dbReference>
<dbReference type="RefSeq" id="WP_121442398.1">
    <property type="nucleotide sequence ID" value="NZ_RCDA01000002.1"/>
</dbReference>
<accession>A0A498C0X1</accession>
<dbReference type="PANTHER" id="PTHR43680">
    <property type="entry name" value="NITRATE REDUCTASE MOLYBDENUM COFACTOR ASSEMBLY CHAPERONE"/>
    <property type="match status" value="1"/>
</dbReference>
<evidence type="ECO:0000256" key="2">
    <source>
        <dbReference type="SAM" id="MobiDB-lite"/>
    </source>
</evidence>
<comment type="caution">
    <text evidence="3">The sequence shown here is derived from an EMBL/GenBank/DDBJ whole genome shotgun (WGS) entry which is preliminary data.</text>
</comment>
<dbReference type="AlphaFoldDB" id="A0A498C0X1"/>
<dbReference type="GO" id="GO:0051082">
    <property type="term" value="F:unfolded protein binding"/>
    <property type="evidence" value="ECO:0007669"/>
    <property type="project" value="InterPro"/>
</dbReference>
<keyword evidence="1" id="KW-0534">Nitrate assimilation</keyword>
<dbReference type="EMBL" id="RCDA01000002">
    <property type="protein sequence ID" value="RLK48759.1"/>
    <property type="molecule type" value="Genomic_DNA"/>
</dbReference>
<dbReference type="GO" id="GO:0042128">
    <property type="term" value="P:nitrate assimilation"/>
    <property type="evidence" value="ECO:0007669"/>
    <property type="project" value="UniProtKB-KW"/>
</dbReference>
<dbReference type="PANTHER" id="PTHR43680:SF2">
    <property type="entry name" value="NITRATE REDUCTASE MOLYBDENUM COFACTOR ASSEMBLY CHAPERONE NARJ"/>
    <property type="match status" value="1"/>
</dbReference>
<keyword evidence="4" id="KW-1185">Reference proteome</keyword>
<dbReference type="Proteomes" id="UP000275461">
    <property type="component" value="Unassembled WGS sequence"/>
</dbReference>
<feature type="compositionally biased region" description="Polar residues" evidence="2">
    <location>
        <begin position="212"/>
        <end position="231"/>
    </location>
</feature>
<gene>
    <name evidence="3" type="ORF">DFR31_1870</name>
</gene>
<name>A0A498C0X1_9GAMM</name>
<dbReference type="Gene3D" id="1.10.3480.10">
    <property type="entry name" value="TorD-like"/>
    <property type="match status" value="1"/>
</dbReference>
<dbReference type="Pfam" id="PF02613">
    <property type="entry name" value="Nitrate_red_del"/>
    <property type="match status" value="1"/>
</dbReference>
<dbReference type="InterPro" id="IPR020945">
    <property type="entry name" value="DMSO/NO3_reduct_chaperone"/>
</dbReference>
<dbReference type="InterPro" id="IPR003765">
    <property type="entry name" value="NO3_reductase_chaperone_NarJ"/>
</dbReference>
<organism evidence="3 4">
    <name type="scientific">Alkalispirillum mobile</name>
    <dbReference type="NCBI Taxonomy" id="85925"/>
    <lineage>
        <taxon>Bacteria</taxon>
        <taxon>Pseudomonadati</taxon>
        <taxon>Pseudomonadota</taxon>
        <taxon>Gammaproteobacteria</taxon>
        <taxon>Chromatiales</taxon>
        <taxon>Ectothiorhodospiraceae</taxon>
        <taxon>Alkalispirillum</taxon>
    </lineage>
</organism>
<evidence type="ECO:0000313" key="4">
    <source>
        <dbReference type="Proteomes" id="UP000275461"/>
    </source>
</evidence>
<proteinExistence type="predicted"/>
<dbReference type="NCBIfam" id="TIGR00684">
    <property type="entry name" value="narJ"/>
    <property type="match status" value="1"/>
</dbReference>
<evidence type="ECO:0000256" key="1">
    <source>
        <dbReference type="ARBA" id="ARBA00023063"/>
    </source>
</evidence>
<sequence length="231" mass="25922">MKTLKAISLLLDYPSAVIQTHAEDLEALFAADEAIDMETRRGLTALVRRMAATDLLELQAEYTAQFDRGRALSLYLFEHVHGESRDRGQAMVDLIGFYEEQGLVIDSKELPDYVPLFLEFCSRLTRPAALGWLVESQYLLQKLHGRLEQRESDYQWLFKALLDIAGLETADEQMQRQLGEEERDDTAEALDRVWAEEPVTFGPTAGGCGGAKTNQGQAVPVSWSTIPRKSA</sequence>
<dbReference type="GO" id="GO:0051131">
    <property type="term" value="P:chaperone-mediated protein complex assembly"/>
    <property type="evidence" value="ECO:0007669"/>
    <property type="project" value="InterPro"/>
</dbReference>
<dbReference type="InterPro" id="IPR036411">
    <property type="entry name" value="TorD-like_sf"/>
</dbReference>
<protein>
    <submittedName>
        <fullName evidence="3">Respiratory nitrate reductase chaperone NarJ</fullName>
    </submittedName>
</protein>
<reference evidence="3 4" key="1">
    <citation type="submission" date="2018-10" db="EMBL/GenBank/DDBJ databases">
        <title>Genomic Encyclopedia of Type Strains, Phase IV (KMG-IV): sequencing the most valuable type-strain genomes for metagenomic binning, comparative biology and taxonomic classification.</title>
        <authorList>
            <person name="Goeker M."/>
        </authorList>
    </citation>
    <scope>NUCLEOTIDE SEQUENCE [LARGE SCALE GENOMIC DNA]</scope>
    <source>
        <strain evidence="3 4">DSM 12769</strain>
    </source>
</reference>
<dbReference type="OrthoDB" id="8478585at2"/>
<evidence type="ECO:0000313" key="3">
    <source>
        <dbReference type="EMBL" id="RLK48759.1"/>
    </source>
</evidence>
<dbReference type="SUPFAM" id="SSF89155">
    <property type="entry name" value="TorD-like"/>
    <property type="match status" value="1"/>
</dbReference>
<feature type="region of interest" description="Disordered" evidence="2">
    <location>
        <begin position="204"/>
        <end position="231"/>
    </location>
</feature>